<evidence type="ECO:0000313" key="1">
    <source>
        <dbReference type="EMBL" id="GAH12339.1"/>
    </source>
</evidence>
<comment type="caution">
    <text evidence="1">The sequence shown here is derived from an EMBL/GenBank/DDBJ whole genome shotgun (WGS) entry which is preliminary data.</text>
</comment>
<reference evidence="1" key="1">
    <citation type="journal article" date="2014" name="Front. Microbiol.">
        <title>High frequency of phylogenetically diverse reductive dehalogenase-homologous genes in deep subseafloor sedimentary metagenomes.</title>
        <authorList>
            <person name="Kawai M."/>
            <person name="Futagami T."/>
            <person name="Toyoda A."/>
            <person name="Takaki Y."/>
            <person name="Nishi S."/>
            <person name="Hori S."/>
            <person name="Arai W."/>
            <person name="Tsubouchi T."/>
            <person name="Morono Y."/>
            <person name="Uchiyama I."/>
            <person name="Ito T."/>
            <person name="Fujiyama A."/>
            <person name="Inagaki F."/>
            <person name="Takami H."/>
        </authorList>
    </citation>
    <scope>NUCLEOTIDE SEQUENCE</scope>
    <source>
        <strain evidence="1">Expedition CK06-06</strain>
    </source>
</reference>
<gene>
    <name evidence="1" type="ORF">S01H4_61612</name>
</gene>
<accession>X1E574</accession>
<protein>
    <submittedName>
        <fullName evidence="1">Uncharacterized protein</fullName>
    </submittedName>
</protein>
<dbReference type="EMBL" id="BART01036575">
    <property type="protein sequence ID" value="GAH12339.1"/>
    <property type="molecule type" value="Genomic_DNA"/>
</dbReference>
<organism evidence="1">
    <name type="scientific">marine sediment metagenome</name>
    <dbReference type="NCBI Taxonomy" id="412755"/>
    <lineage>
        <taxon>unclassified sequences</taxon>
        <taxon>metagenomes</taxon>
        <taxon>ecological metagenomes</taxon>
    </lineage>
</organism>
<name>X1E574_9ZZZZ</name>
<feature type="non-terminal residue" evidence="1">
    <location>
        <position position="38"/>
    </location>
</feature>
<dbReference type="AlphaFoldDB" id="X1E574"/>
<proteinExistence type="predicted"/>
<sequence>MGVRSQHLTKQFLVIAFKTAGYTHIEEREVPPNGKKWA</sequence>